<evidence type="ECO:0000313" key="2">
    <source>
        <dbReference type="EMBL" id="KAK8757000.1"/>
    </source>
</evidence>
<accession>A0AAQ4D3G0</accession>
<reference evidence="2 3" key="1">
    <citation type="journal article" date="2023" name="Arcadia Sci">
        <title>De novo assembly of a long-read Amblyomma americanum tick genome.</title>
        <authorList>
            <person name="Chou S."/>
            <person name="Poskanzer K.E."/>
            <person name="Rollins M."/>
            <person name="Thuy-Boun P.S."/>
        </authorList>
    </citation>
    <scope>NUCLEOTIDE SEQUENCE [LARGE SCALE GENOMIC DNA]</scope>
    <source>
        <strain evidence="2">F_SG_1</strain>
        <tissue evidence="2">Salivary glands</tissue>
    </source>
</reference>
<keyword evidence="3" id="KW-1185">Reference proteome</keyword>
<dbReference type="AlphaFoldDB" id="A0AAQ4D3G0"/>
<feature type="compositionally biased region" description="Basic and acidic residues" evidence="1">
    <location>
        <begin position="1"/>
        <end position="13"/>
    </location>
</feature>
<dbReference type="Proteomes" id="UP001321473">
    <property type="component" value="Unassembled WGS sequence"/>
</dbReference>
<feature type="compositionally biased region" description="Basic and acidic residues" evidence="1">
    <location>
        <begin position="67"/>
        <end position="77"/>
    </location>
</feature>
<gene>
    <name evidence="2" type="ORF">V5799_000299</name>
</gene>
<sequence length="135" mass="15519">TYDKAHQKLRRAEETDDVQTSTDQEKGRGKRRRMIRRISSSDDSDEVDLENFDIPEPPFRSQSCPRGTDDATRDMRPAWRPPPLFFSIPVTLFRFTISVCIQLTAKQPTLHPSIRFTTLGKLQPICFSIPVALPM</sequence>
<proteinExistence type="predicted"/>
<evidence type="ECO:0000256" key="1">
    <source>
        <dbReference type="SAM" id="MobiDB-lite"/>
    </source>
</evidence>
<protein>
    <submittedName>
        <fullName evidence="2">Uncharacterized protein</fullName>
    </submittedName>
</protein>
<organism evidence="2 3">
    <name type="scientific">Amblyomma americanum</name>
    <name type="common">Lone star tick</name>
    <dbReference type="NCBI Taxonomy" id="6943"/>
    <lineage>
        <taxon>Eukaryota</taxon>
        <taxon>Metazoa</taxon>
        <taxon>Ecdysozoa</taxon>
        <taxon>Arthropoda</taxon>
        <taxon>Chelicerata</taxon>
        <taxon>Arachnida</taxon>
        <taxon>Acari</taxon>
        <taxon>Parasitiformes</taxon>
        <taxon>Ixodida</taxon>
        <taxon>Ixodoidea</taxon>
        <taxon>Ixodidae</taxon>
        <taxon>Amblyomminae</taxon>
        <taxon>Amblyomma</taxon>
    </lineage>
</organism>
<dbReference type="EMBL" id="JARKHS020035684">
    <property type="protein sequence ID" value="KAK8757000.1"/>
    <property type="molecule type" value="Genomic_DNA"/>
</dbReference>
<name>A0AAQ4D3G0_AMBAM</name>
<comment type="caution">
    <text evidence="2">The sequence shown here is derived from an EMBL/GenBank/DDBJ whole genome shotgun (WGS) entry which is preliminary data.</text>
</comment>
<evidence type="ECO:0000313" key="3">
    <source>
        <dbReference type="Proteomes" id="UP001321473"/>
    </source>
</evidence>
<feature type="region of interest" description="Disordered" evidence="1">
    <location>
        <begin position="1"/>
        <end position="78"/>
    </location>
</feature>
<feature type="non-terminal residue" evidence="2">
    <location>
        <position position="1"/>
    </location>
</feature>
<feature type="compositionally biased region" description="Acidic residues" evidence="1">
    <location>
        <begin position="42"/>
        <end position="53"/>
    </location>
</feature>